<name>Q9HID7_THEAC</name>
<dbReference type="Proteomes" id="UP000001024">
    <property type="component" value="Chromosome"/>
</dbReference>
<dbReference type="AlphaFoldDB" id="Q9HID7"/>
<proteinExistence type="predicted"/>
<dbReference type="HOGENOM" id="CLU_367484_0_0_2"/>
<reference evidence="1 2" key="1">
    <citation type="journal article" date="2000" name="Nature">
        <title>The genome sequence of the thermoacidophilic scavenger Thermoplasma acidophilum.</title>
        <authorList>
            <person name="Ruepp A."/>
            <person name="Graml W."/>
            <person name="Santos-Martinez M.L."/>
            <person name="Koretke K.K."/>
            <person name="Volker C."/>
            <person name="Mewes H.W."/>
            <person name="Frishman D."/>
            <person name="Stocker S."/>
            <person name="Lupas A.N."/>
            <person name="Baumeister W."/>
        </authorList>
    </citation>
    <scope>NUCLEOTIDE SEQUENCE [LARGE SCALE GENOMIC DNA]</scope>
    <source>
        <strain evidence="2">ATCC 25905 / DSM 1728 / JCM 9062 / NBRC 15155 / AMRC-C165</strain>
    </source>
</reference>
<dbReference type="InterPro" id="IPR012334">
    <property type="entry name" value="Pectin_lyas_fold"/>
</dbReference>
<evidence type="ECO:0000313" key="1">
    <source>
        <dbReference type="EMBL" id="CAC12523.1"/>
    </source>
</evidence>
<dbReference type="Pfam" id="PF05317">
    <property type="entry name" value="Thermopsin"/>
    <property type="match status" value="1"/>
</dbReference>
<evidence type="ECO:0000313" key="2">
    <source>
        <dbReference type="Proteomes" id="UP000001024"/>
    </source>
</evidence>
<dbReference type="PaxDb" id="273075-Ta1403"/>
<dbReference type="Gene3D" id="2.160.20.10">
    <property type="entry name" value="Single-stranded right-handed beta-helix, Pectin lyase-like"/>
    <property type="match status" value="1"/>
</dbReference>
<accession>Q9HID7</accession>
<dbReference type="InterPro" id="IPR007981">
    <property type="entry name" value="Peptidase_A5"/>
</dbReference>
<sequence length="767" mass="85034">MFHGFMMTDIKKSIVVLVTLIFITTLFFAVSAAPVHATTPAVQASSYVNATQQSQMYSSVMQKLESRGISPKYAYLPDFNAQRIVHKGNTVSPTYATTPAPMGIGDIGLKYLNGQTLPYEINFTSTEASVTIDNLSDFYLLNDGPHSVTIQLNSVLTNVSILGNSSYSFWTQNVVFYSARTHQITFIDNVWNFSSPAFNMTTNALHGNGILVPYVFYYDIGPTFNVTYPFTVDLYLNSTVINGNSAVYFNYSVFTSGKVYSGSYDTVIFNSTGHPGYRAPQPEYQIDGYGYDATGYLINDAEVMIGGPGGGSTTSIYSINATMHLYYLNSTTGTYQTVPSAFDIAADTGETSEGVAVSWSHGPDGYYAKLTAGPSFIYGMWNMSSVNNMEHFSGSISPSNAFIFASPDEMNLSTAAWVPTSASGHFSFTLPEGTYAYEALMSYYAPASGYLGSDTVISLLKDPTMGIYTPLFAFNNQQLANISVSGTGSSANPYVVENQQYMPINPLFDEFNDFVFPVFPGVMIANTNASVNLISMPSFYMQYAGYQVQILKNLKLPTYNYLPFEFYNTSNLSLWKDQFISGWFAYFLSGFPDANVIMWNSTHDLIGSNTFYSMDSSLLVFGGSNNVVWGNYFLQSPITKTKEFEYINTNGAPFGVSMYSSGNLVYNNEFKVYITAYSPDYSIYTGLPALYIDEWNISLQPAFIAHSFNGFTLSGSIIGTFYQGGNYWWNFNGTIPYNDNGLIYYGGDYVPLVHGFPFYLFREYMFF</sequence>
<dbReference type="InParanoid" id="Q9HID7"/>
<organism evidence="1 2">
    <name type="scientific">Thermoplasma acidophilum (strain ATCC 25905 / DSM 1728 / JCM 9062 / NBRC 15155 / AMRC-C165)</name>
    <dbReference type="NCBI Taxonomy" id="273075"/>
    <lineage>
        <taxon>Archaea</taxon>
        <taxon>Methanobacteriati</taxon>
        <taxon>Thermoplasmatota</taxon>
        <taxon>Thermoplasmata</taxon>
        <taxon>Thermoplasmatales</taxon>
        <taxon>Thermoplasmataceae</taxon>
        <taxon>Thermoplasma</taxon>
    </lineage>
</organism>
<dbReference type="STRING" id="273075.gene:9572630"/>
<keyword evidence="2" id="KW-1185">Reference proteome</keyword>
<dbReference type="EMBL" id="AL445067">
    <property type="protein sequence ID" value="CAC12523.1"/>
    <property type="molecule type" value="Genomic_DNA"/>
</dbReference>
<dbReference type="EnsemblBacteria" id="CAC12523">
    <property type="protein sequence ID" value="CAC12523"/>
    <property type="gene ID" value="CAC12523"/>
</dbReference>
<gene>
    <name evidence="1" type="ordered locus">Ta1403</name>
</gene>
<dbReference type="eggNOG" id="arCOG03675">
    <property type="taxonomic scope" value="Archaea"/>
</dbReference>
<dbReference type="KEGG" id="tac:Ta1403"/>
<protein>
    <submittedName>
        <fullName evidence="1">Thermopsin related protein</fullName>
    </submittedName>
</protein>